<dbReference type="Proteomes" id="UP000198929">
    <property type="component" value="Unassembled WGS sequence"/>
</dbReference>
<keyword evidence="18" id="KW-1185">Reference proteome</keyword>
<dbReference type="InterPro" id="IPR001264">
    <property type="entry name" value="Glyco_trans_51"/>
</dbReference>
<feature type="chain" id="PRO_5011600052" evidence="15">
    <location>
        <begin position="23"/>
        <end position="790"/>
    </location>
</feature>
<evidence type="ECO:0000256" key="4">
    <source>
        <dbReference type="ARBA" id="ARBA00022670"/>
    </source>
</evidence>
<protein>
    <submittedName>
        <fullName evidence="17">Membrane carboxypeptidase (Penicillin-binding protein)</fullName>
    </submittedName>
</protein>
<evidence type="ECO:0000256" key="15">
    <source>
        <dbReference type="SAM" id="SignalP"/>
    </source>
</evidence>
<dbReference type="EMBL" id="FOGQ01000007">
    <property type="protein sequence ID" value="SES06183.1"/>
    <property type="molecule type" value="Genomic_DNA"/>
</dbReference>
<keyword evidence="5" id="KW-0328">Glycosyltransferase</keyword>
<dbReference type="Pfam" id="PF00905">
    <property type="entry name" value="Transpeptidase"/>
    <property type="match status" value="1"/>
</dbReference>
<dbReference type="CDD" id="cd06577">
    <property type="entry name" value="PASTA_pknB"/>
    <property type="match status" value="1"/>
</dbReference>
<evidence type="ECO:0000256" key="9">
    <source>
        <dbReference type="ARBA" id="ARBA00022984"/>
    </source>
</evidence>
<dbReference type="PANTHER" id="PTHR32282">
    <property type="entry name" value="BINDING PROTEIN TRANSPEPTIDASE, PUTATIVE-RELATED"/>
    <property type="match status" value="1"/>
</dbReference>
<evidence type="ECO:0000256" key="6">
    <source>
        <dbReference type="ARBA" id="ARBA00022679"/>
    </source>
</evidence>
<evidence type="ECO:0000313" key="17">
    <source>
        <dbReference type="EMBL" id="SES06183.1"/>
    </source>
</evidence>
<dbReference type="Pfam" id="PF00912">
    <property type="entry name" value="Transgly"/>
    <property type="match status" value="1"/>
</dbReference>
<keyword evidence="6" id="KW-0808">Transferase</keyword>
<dbReference type="Gene3D" id="3.40.710.10">
    <property type="entry name" value="DD-peptidase/beta-lactamase superfamily"/>
    <property type="match status" value="1"/>
</dbReference>
<evidence type="ECO:0000256" key="12">
    <source>
        <dbReference type="ARBA" id="ARBA00034000"/>
    </source>
</evidence>
<evidence type="ECO:0000256" key="13">
    <source>
        <dbReference type="ARBA" id="ARBA00049902"/>
    </source>
</evidence>
<dbReference type="FunFam" id="1.10.3810.10:FF:000001">
    <property type="entry name" value="Penicillin-binding protein 1A"/>
    <property type="match status" value="1"/>
</dbReference>
<proteinExistence type="inferred from homology"/>
<dbReference type="GO" id="GO:0008955">
    <property type="term" value="F:peptidoglycan glycosyltransferase activity"/>
    <property type="evidence" value="ECO:0007669"/>
    <property type="project" value="UniProtKB-EC"/>
</dbReference>
<evidence type="ECO:0000256" key="2">
    <source>
        <dbReference type="ARBA" id="ARBA00007739"/>
    </source>
</evidence>
<dbReference type="GO" id="GO:0030288">
    <property type="term" value="C:outer membrane-bounded periplasmic space"/>
    <property type="evidence" value="ECO:0007669"/>
    <property type="project" value="TreeGrafter"/>
</dbReference>
<dbReference type="GO" id="GO:0071555">
    <property type="term" value="P:cell wall organization"/>
    <property type="evidence" value="ECO:0007669"/>
    <property type="project" value="UniProtKB-KW"/>
</dbReference>
<reference evidence="18" key="1">
    <citation type="submission" date="2016-10" db="EMBL/GenBank/DDBJ databases">
        <authorList>
            <person name="Varghese N."/>
            <person name="Submissions S."/>
        </authorList>
    </citation>
    <scope>NUCLEOTIDE SEQUENCE [LARGE SCALE GENOMIC DNA]</scope>
    <source>
        <strain evidence="18">DSM 20524</strain>
    </source>
</reference>
<dbReference type="InterPro" id="IPR001460">
    <property type="entry name" value="PCN-bd_Tpept"/>
</dbReference>
<dbReference type="PROSITE" id="PS51178">
    <property type="entry name" value="PASTA"/>
    <property type="match status" value="1"/>
</dbReference>
<comment type="catalytic activity">
    <reaction evidence="12">
        <text>Preferential cleavage: (Ac)2-L-Lys-D-Ala-|-D-Ala. Also transpeptidation of peptidyl-alanyl moieties that are N-acyl substituents of D-alanine.</text>
        <dbReference type="EC" id="3.4.16.4"/>
    </reaction>
</comment>
<keyword evidence="11" id="KW-0961">Cell wall biogenesis/degradation</keyword>
<dbReference type="GO" id="GO:0008360">
    <property type="term" value="P:regulation of cell shape"/>
    <property type="evidence" value="ECO:0007669"/>
    <property type="project" value="UniProtKB-KW"/>
</dbReference>
<keyword evidence="3 17" id="KW-0121">Carboxypeptidase</keyword>
<sequence>MAALLVALSLAPFAGIGGVAVARTTATMQSNLADLTDGTAPGVTTITDINGEPIAWLYNQRRHEVEPDQIAQPVKDALVAIEDRRFYEHDGVDIQGTARALLANLAAGGVEQGASTIHQQYVKNYLLLVDAESTDEQIAATEQSVPRKLREMRMASDLDKNLTKDEILGRYLNVVPFGNHAYGIEAAARTYFGISAAELNVPQAALLVGMVQSSEALNPYTNPDGATQRRNTVLQAMAEVGYITQEEANAYIQGPLGVLESPAILPNGCISAGSAGFLCDYAMEYLQAKGMTEEQLKNDAYTVRLTLDPITQQAAQNAVNNAVNPSTPGVAGVLNVVKPGENSRDIAAMVSSRNYGLNLEAGQTYLPQPSTLVGNGAGSVFKVFTAAVAIEQGMGLDTMLPVPTRTEVYGMGTGGARGCPPNAYCVENAGVYPAHLSLKDALAQSPNTTFIELIQQVGVAPTVDMAVKLGLRSYAEPGTYGDSSIAEYFKEANLGSFTLGPTAVNALELSNVGATLASHGRWCEPNPIAQVTDRDGQEVFLDRPECETVLDPGVANAVSQALSEDAVSGTAAGAANAYGWNSPVAAKTGTTESHQSSAFLGYNNAIAAAPYIFNDGTTTMSLCTSPVRQCQGGSLYGGREPAQMWFNTANNIPGAPGAGLPAHDALYNQGESKTALDDVTGLSEQDARTRLEDQGFVVKTGTTFGNGIPRNHVVYVKAEDPQLSRGSTVTMYLSDGSNARPRTQSENPRDGSNRSPSPTPGADGDPAQAPAIPPEAEQIIRDFEDFFNSL</sequence>
<dbReference type="PANTHER" id="PTHR32282:SF33">
    <property type="entry name" value="PEPTIDOGLYCAN GLYCOSYLTRANSFERASE"/>
    <property type="match status" value="1"/>
</dbReference>
<dbReference type="GO" id="GO:0008658">
    <property type="term" value="F:penicillin binding"/>
    <property type="evidence" value="ECO:0007669"/>
    <property type="project" value="InterPro"/>
</dbReference>
<organism evidence="17 18">
    <name type="scientific">Corynebacterium cystitidis DSM 20524</name>
    <dbReference type="NCBI Taxonomy" id="1121357"/>
    <lineage>
        <taxon>Bacteria</taxon>
        <taxon>Bacillati</taxon>
        <taxon>Actinomycetota</taxon>
        <taxon>Actinomycetes</taxon>
        <taxon>Mycobacteriales</taxon>
        <taxon>Corynebacteriaceae</taxon>
        <taxon>Corynebacterium</taxon>
    </lineage>
</organism>
<dbReference type="InterPro" id="IPR023346">
    <property type="entry name" value="Lysozyme-like_dom_sf"/>
</dbReference>
<comment type="similarity">
    <text evidence="2">In the N-terminal section; belongs to the glycosyltransferase 51 family.</text>
</comment>
<accession>A0A1H9UAR2</accession>
<evidence type="ECO:0000313" key="18">
    <source>
        <dbReference type="Proteomes" id="UP000198929"/>
    </source>
</evidence>
<evidence type="ECO:0000256" key="3">
    <source>
        <dbReference type="ARBA" id="ARBA00022645"/>
    </source>
</evidence>
<keyword evidence="4" id="KW-0645">Protease</keyword>
<name>A0A1H9UAR2_9CORY</name>
<dbReference type="GO" id="GO:0009252">
    <property type="term" value="P:peptidoglycan biosynthetic process"/>
    <property type="evidence" value="ECO:0007669"/>
    <property type="project" value="UniProtKB-KW"/>
</dbReference>
<gene>
    <name evidence="17" type="ORF">SAMN05661109_01745</name>
</gene>
<dbReference type="STRING" id="1121357.SAMN05661109_01745"/>
<dbReference type="InterPro" id="IPR012338">
    <property type="entry name" value="Beta-lactam/transpept-like"/>
</dbReference>
<evidence type="ECO:0000256" key="10">
    <source>
        <dbReference type="ARBA" id="ARBA00023268"/>
    </source>
</evidence>
<dbReference type="SUPFAM" id="SSF53955">
    <property type="entry name" value="Lysozyme-like"/>
    <property type="match status" value="1"/>
</dbReference>
<dbReference type="InterPro" id="IPR005543">
    <property type="entry name" value="PASTA_dom"/>
</dbReference>
<feature type="compositionally biased region" description="Polar residues" evidence="14">
    <location>
        <begin position="732"/>
        <end position="746"/>
    </location>
</feature>
<keyword evidence="7" id="KW-0378">Hydrolase</keyword>
<evidence type="ECO:0000259" key="16">
    <source>
        <dbReference type="PROSITE" id="PS51178"/>
    </source>
</evidence>
<feature type="compositionally biased region" description="Low complexity" evidence="14">
    <location>
        <begin position="760"/>
        <end position="776"/>
    </location>
</feature>
<keyword evidence="15" id="KW-0732">Signal</keyword>
<feature type="region of interest" description="Disordered" evidence="14">
    <location>
        <begin position="732"/>
        <end position="776"/>
    </location>
</feature>
<dbReference type="Gene3D" id="1.10.3810.10">
    <property type="entry name" value="Biosynthetic peptidoglycan transglycosylase-like"/>
    <property type="match status" value="1"/>
</dbReference>
<dbReference type="Gene3D" id="3.30.10.20">
    <property type="match status" value="1"/>
</dbReference>
<dbReference type="Pfam" id="PF03793">
    <property type="entry name" value="PASTA"/>
    <property type="match status" value="1"/>
</dbReference>
<keyword evidence="10" id="KW-0511">Multifunctional enzyme</keyword>
<comment type="catalytic activity">
    <reaction evidence="13">
        <text>[GlcNAc-(1-&gt;4)-Mur2Ac(oyl-L-Ala-gamma-D-Glu-L-Lys-D-Ala-D-Ala)](n)-di-trans,octa-cis-undecaprenyl diphosphate + beta-D-GlcNAc-(1-&gt;4)-Mur2Ac(oyl-L-Ala-gamma-D-Glu-L-Lys-D-Ala-D-Ala)-di-trans,octa-cis-undecaprenyl diphosphate = [GlcNAc-(1-&gt;4)-Mur2Ac(oyl-L-Ala-gamma-D-Glu-L-Lys-D-Ala-D-Ala)](n+1)-di-trans,octa-cis-undecaprenyl diphosphate + di-trans,octa-cis-undecaprenyl diphosphate + H(+)</text>
        <dbReference type="Rhea" id="RHEA:23708"/>
        <dbReference type="Rhea" id="RHEA-COMP:9602"/>
        <dbReference type="Rhea" id="RHEA-COMP:9603"/>
        <dbReference type="ChEBI" id="CHEBI:15378"/>
        <dbReference type="ChEBI" id="CHEBI:58405"/>
        <dbReference type="ChEBI" id="CHEBI:60033"/>
        <dbReference type="ChEBI" id="CHEBI:78435"/>
        <dbReference type="EC" id="2.4.99.28"/>
    </reaction>
</comment>
<evidence type="ECO:0000256" key="8">
    <source>
        <dbReference type="ARBA" id="ARBA00022960"/>
    </source>
</evidence>
<dbReference type="InterPro" id="IPR036950">
    <property type="entry name" value="PBP_transglycosylase"/>
</dbReference>
<dbReference type="GO" id="GO:0009002">
    <property type="term" value="F:serine-type D-Ala-D-Ala carboxypeptidase activity"/>
    <property type="evidence" value="ECO:0007669"/>
    <property type="project" value="UniProtKB-EC"/>
</dbReference>
<comment type="similarity">
    <text evidence="1">In the C-terminal section; belongs to the transpeptidase family.</text>
</comment>
<keyword evidence="8" id="KW-0133">Cell shape</keyword>
<dbReference type="InterPro" id="IPR050396">
    <property type="entry name" value="Glycosyltr_51/Transpeptidase"/>
</dbReference>
<dbReference type="AlphaFoldDB" id="A0A1H9UAR2"/>
<dbReference type="GO" id="GO:0006508">
    <property type="term" value="P:proteolysis"/>
    <property type="evidence" value="ECO:0007669"/>
    <property type="project" value="UniProtKB-KW"/>
</dbReference>
<keyword evidence="9" id="KW-0573">Peptidoglycan synthesis</keyword>
<dbReference type="SUPFAM" id="SSF56601">
    <property type="entry name" value="beta-lactamase/transpeptidase-like"/>
    <property type="match status" value="1"/>
</dbReference>
<evidence type="ECO:0000256" key="7">
    <source>
        <dbReference type="ARBA" id="ARBA00022801"/>
    </source>
</evidence>
<evidence type="ECO:0000256" key="1">
    <source>
        <dbReference type="ARBA" id="ARBA00007090"/>
    </source>
</evidence>
<evidence type="ECO:0000256" key="5">
    <source>
        <dbReference type="ARBA" id="ARBA00022676"/>
    </source>
</evidence>
<feature type="domain" description="PASTA" evidence="16">
    <location>
        <begin position="670"/>
        <end position="735"/>
    </location>
</feature>
<evidence type="ECO:0000256" key="11">
    <source>
        <dbReference type="ARBA" id="ARBA00023316"/>
    </source>
</evidence>
<evidence type="ECO:0000256" key="14">
    <source>
        <dbReference type="SAM" id="MobiDB-lite"/>
    </source>
</evidence>
<feature type="signal peptide" evidence="15">
    <location>
        <begin position="1"/>
        <end position="22"/>
    </location>
</feature>